<organism evidence="1 2">
    <name type="scientific">Sipha flava</name>
    <name type="common">yellow sugarcane aphid</name>
    <dbReference type="NCBI Taxonomy" id="143950"/>
    <lineage>
        <taxon>Eukaryota</taxon>
        <taxon>Metazoa</taxon>
        <taxon>Ecdysozoa</taxon>
        <taxon>Arthropoda</taxon>
        <taxon>Hexapoda</taxon>
        <taxon>Insecta</taxon>
        <taxon>Pterygota</taxon>
        <taxon>Neoptera</taxon>
        <taxon>Paraneoptera</taxon>
        <taxon>Hemiptera</taxon>
        <taxon>Sternorrhyncha</taxon>
        <taxon>Aphidomorpha</taxon>
        <taxon>Aphidoidea</taxon>
        <taxon>Aphididae</taxon>
        <taxon>Sipha</taxon>
    </lineage>
</organism>
<evidence type="ECO:0000313" key="2">
    <source>
        <dbReference type="RefSeq" id="XP_025414238.1"/>
    </source>
</evidence>
<evidence type="ECO:0000313" key="1">
    <source>
        <dbReference type="Proteomes" id="UP000694846"/>
    </source>
</evidence>
<accession>A0A8B8FUS4</accession>
<dbReference type="Proteomes" id="UP000694846">
    <property type="component" value="Unplaced"/>
</dbReference>
<name>A0A8B8FUS4_9HEMI</name>
<keyword evidence="1" id="KW-1185">Reference proteome</keyword>
<protein>
    <submittedName>
        <fullName evidence="2">Uncharacterized protein LOC112686251</fullName>
    </submittedName>
</protein>
<gene>
    <name evidence="2" type="primary">LOC112686251</name>
</gene>
<sequence>MFMALSTSVVMKGDKNTVVTAANHLSRHSVVTMLKAVLVGIVRDIFNQMATAKAYQCTAFKCFPLKHKFITFIYVFNYFITFVKRFNKSFEYSCRKITNYMCYELGTTLLKI</sequence>
<dbReference type="GeneID" id="112686251"/>
<proteinExistence type="predicted"/>
<reference evidence="2" key="1">
    <citation type="submission" date="2025-08" db="UniProtKB">
        <authorList>
            <consortium name="RefSeq"/>
        </authorList>
    </citation>
    <scope>IDENTIFICATION</scope>
    <source>
        <tissue evidence="2">Whole body</tissue>
    </source>
</reference>
<dbReference type="AlphaFoldDB" id="A0A8B8FUS4"/>
<dbReference type="RefSeq" id="XP_025414238.1">
    <property type="nucleotide sequence ID" value="XM_025558453.1"/>
</dbReference>